<reference evidence="2" key="1">
    <citation type="journal article" date="2022" name="Mol. Ecol. Resour.">
        <title>The genomes of chicory, endive, great burdock and yacon provide insights into Asteraceae palaeo-polyploidization history and plant inulin production.</title>
        <authorList>
            <person name="Fan W."/>
            <person name="Wang S."/>
            <person name="Wang H."/>
            <person name="Wang A."/>
            <person name="Jiang F."/>
            <person name="Liu H."/>
            <person name="Zhao H."/>
            <person name="Xu D."/>
            <person name="Zhang Y."/>
        </authorList>
    </citation>
    <scope>NUCLEOTIDE SEQUENCE [LARGE SCALE GENOMIC DNA]</scope>
    <source>
        <strain evidence="2">cv. Yunnan</strain>
    </source>
</reference>
<comment type="caution">
    <text evidence="1">The sequence shown here is derived from an EMBL/GenBank/DDBJ whole genome shotgun (WGS) entry which is preliminary data.</text>
</comment>
<reference evidence="1 2" key="2">
    <citation type="journal article" date="2022" name="Mol. Ecol. Resour.">
        <title>The genomes of chicory, endive, great burdock and yacon provide insights into Asteraceae paleo-polyploidization history and plant inulin production.</title>
        <authorList>
            <person name="Fan W."/>
            <person name="Wang S."/>
            <person name="Wang H."/>
            <person name="Wang A."/>
            <person name="Jiang F."/>
            <person name="Liu H."/>
            <person name="Zhao H."/>
            <person name="Xu D."/>
            <person name="Zhang Y."/>
        </authorList>
    </citation>
    <scope>NUCLEOTIDE SEQUENCE [LARGE SCALE GENOMIC DNA]</scope>
    <source>
        <strain evidence="2">cv. Yunnan</strain>
        <tissue evidence="1">Leaves</tissue>
    </source>
</reference>
<keyword evidence="2" id="KW-1185">Reference proteome</keyword>
<evidence type="ECO:0000313" key="1">
    <source>
        <dbReference type="EMBL" id="KAI3687476.1"/>
    </source>
</evidence>
<sequence>MLHDKWYFIYGHQLVKFDRENENALVAGRVTGIDSTEQIMTRCIRIFKLPENNDHVSCVLCRAKFILGFSLFMGLSVPQHFNNYVVTTGKGPVHSRSTWFNELMIVIFTSPPTVAAVVSMFLDRNLGYNHKDVRKDGGRHWWGKFKYFERNARSAEFYSLFYGLSK</sequence>
<name>A0ACB8YQU5_9ASTR</name>
<accession>A0ACB8YQU5</accession>
<proteinExistence type="predicted"/>
<organism evidence="1 2">
    <name type="scientific">Smallanthus sonchifolius</name>
    <dbReference type="NCBI Taxonomy" id="185202"/>
    <lineage>
        <taxon>Eukaryota</taxon>
        <taxon>Viridiplantae</taxon>
        <taxon>Streptophyta</taxon>
        <taxon>Embryophyta</taxon>
        <taxon>Tracheophyta</taxon>
        <taxon>Spermatophyta</taxon>
        <taxon>Magnoliopsida</taxon>
        <taxon>eudicotyledons</taxon>
        <taxon>Gunneridae</taxon>
        <taxon>Pentapetalae</taxon>
        <taxon>asterids</taxon>
        <taxon>campanulids</taxon>
        <taxon>Asterales</taxon>
        <taxon>Asteraceae</taxon>
        <taxon>Asteroideae</taxon>
        <taxon>Heliantheae alliance</taxon>
        <taxon>Millerieae</taxon>
        <taxon>Smallanthus</taxon>
    </lineage>
</organism>
<dbReference type="EMBL" id="CM042044">
    <property type="protein sequence ID" value="KAI3687476.1"/>
    <property type="molecule type" value="Genomic_DNA"/>
</dbReference>
<dbReference type="Proteomes" id="UP001056120">
    <property type="component" value="Linkage Group LG27"/>
</dbReference>
<gene>
    <name evidence="1" type="ORF">L1987_81173</name>
</gene>
<protein>
    <submittedName>
        <fullName evidence="1">Uncharacterized protein</fullName>
    </submittedName>
</protein>
<evidence type="ECO:0000313" key="2">
    <source>
        <dbReference type="Proteomes" id="UP001056120"/>
    </source>
</evidence>